<dbReference type="Proteomes" id="UP000783287">
    <property type="component" value="Unassembled WGS sequence"/>
</dbReference>
<protein>
    <submittedName>
        <fullName evidence="4">DUF4352 domain-containing protein</fullName>
    </submittedName>
</protein>
<keyword evidence="1 2" id="KW-0732">Signal</keyword>
<feature type="chain" id="PRO_5037889762" evidence="2">
    <location>
        <begin position="22"/>
        <end position="176"/>
    </location>
</feature>
<accession>A0A955L681</accession>
<dbReference type="EMBL" id="JAGQLK010000105">
    <property type="protein sequence ID" value="MCA9383649.1"/>
    <property type="molecule type" value="Genomic_DNA"/>
</dbReference>
<reference evidence="4" key="2">
    <citation type="journal article" date="2021" name="Microbiome">
        <title>Successional dynamics and alternative stable states in a saline activated sludge microbial community over 9 years.</title>
        <authorList>
            <person name="Wang Y."/>
            <person name="Ye J."/>
            <person name="Ju F."/>
            <person name="Liu L."/>
            <person name="Boyd J.A."/>
            <person name="Deng Y."/>
            <person name="Parks D.H."/>
            <person name="Jiang X."/>
            <person name="Yin X."/>
            <person name="Woodcroft B.J."/>
            <person name="Tyson G.W."/>
            <person name="Hugenholtz P."/>
            <person name="Polz M.F."/>
            <person name="Zhang T."/>
        </authorList>
    </citation>
    <scope>NUCLEOTIDE SEQUENCE</scope>
    <source>
        <strain evidence="4">HKST-UBA14</strain>
    </source>
</reference>
<reference evidence="4" key="1">
    <citation type="submission" date="2020-04" db="EMBL/GenBank/DDBJ databases">
        <authorList>
            <person name="Zhang T."/>
        </authorList>
    </citation>
    <scope>NUCLEOTIDE SEQUENCE</scope>
    <source>
        <strain evidence="4">HKST-UBA14</strain>
    </source>
</reference>
<sequence>MEIKHKLKTAGVFLATAFALAACIPGSSHANELIELSDASAEIRDYTASATLHVNSVTLDFFPEEGEVIGDPSDDGNQFIRVEVTVENTGDEEFALFFSSFLLDTSAENGIGETFLINDSNSNDHLESTDLGSGESTTGALYFEVSADESLDTMKLLYEGYDENFEDVYGEVPFAQ</sequence>
<evidence type="ECO:0000259" key="3">
    <source>
        <dbReference type="Pfam" id="PF11611"/>
    </source>
</evidence>
<dbReference type="AlphaFoldDB" id="A0A955L681"/>
<evidence type="ECO:0000256" key="1">
    <source>
        <dbReference type="ARBA" id="ARBA00022729"/>
    </source>
</evidence>
<evidence type="ECO:0000256" key="2">
    <source>
        <dbReference type="SAM" id="SignalP"/>
    </source>
</evidence>
<proteinExistence type="predicted"/>
<dbReference type="Gene3D" id="2.60.40.1240">
    <property type="match status" value="1"/>
</dbReference>
<feature type="signal peptide" evidence="2">
    <location>
        <begin position="1"/>
        <end position="21"/>
    </location>
</feature>
<feature type="domain" description="DUF4352" evidence="3">
    <location>
        <begin position="65"/>
        <end position="158"/>
    </location>
</feature>
<dbReference type="InterPro" id="IPR029050">
    <property type="entry name" value="Immunoprotect_excell_Ig-like"/>
</dbReference>
<dbReference type="PROSITE" id="PS51257">
    <property type="entry name" value="PROKAR_LIPOPROTEIN"/>
    <property type="match status" value="1"/>
</dbReference>
<evidence type="ECO:0000313" key="4">
    <source>
        <dbReference type="EMBL" id="MCA9383649.1"/>
    </source>
</evidence>
<organism evidence="4 5">
    <name type="scientific">Candidatus Dojkabacteria bacterium</name>
    <dbReference type="NCBI Taxonomy" id="2099670"/>
    <lineage>
        <taxon>Bacteria</taxon>
        <taxon>Candidatus Dojkabacteria</taxon>
    </lineage>
</organism>
<dbReference type="Pfam" id="PF11611">
    <property type="entry name" value="DUF4352"/>
    <property type="match status" value="1"/>
</dbReference>
<evidence type="ECO:0000313" key="5">
    <source>
        <dbReference type="Proteomes" id="UP000783287"/>
    </source>
</evidence>
<name>A0A955L681_9BACT</name>
<comment type="caution">
    <text evidence="4">The sequence shown here is derived from an EMBL/GenBank/DDBJ whole genome shotgun (WGS) entry which is preliminary data.</text>
</comment>
<gene>
    <name evidence="4" type="ORF">KC909_04740</name>
</gene>
<dbReference type="InterPro" id="IPR029051">
    <property type="entry name" value="DUF4352"/>
</dbReference>